<dbReference type="InterPro" id="IPR032314">
    <property type="entry name" value="DUF4845"/>
</dbReference>
<protein>
    <submittedName>
        <fullName evidence="1">DUF4845 domain-containing protein</fullName>
    </submittedName>
</protein>
<accession>A0A385C6U9</accession>
<dbReference type="KEGG" id="awu:BEN71_13265"/>
<name>A0A385C6U9_9GAMM</name>
<dbReference type="EMBL" id="CP033133">
    <property type="protein sequence ID" value="AYO55067.1"/>
    <property type="molecule type" value="Genomic_DNA"/>
</dbReference>
<dbReference type="Proteomes" id="UP000279962">
    <property type="component" value="Chromosome"/>
</dbReference>
<reference evidence="1 2" key="1">
    <citation type="submission" date="2018-10" db="EMBL/GenBank/DDBJ databases">
        <title>The complete genome of Acinetobacter wuhouensis strain WCHAW010062.</title>
        <authorList>
            <person name="Hu Y."/>
            <person name="Long H."/>
            <person name="Feng Y."/>
            <person name="Zong Z."/>
        </authorList>
    </citation>
    <scope>NUCLEOTIDE SEQUENCE [LARGE SCALE GENOMIC DNA]</scope>
    <source>
        <strain evidence="1 2">WCHAW010062</strain>
    </source>
</reference>
<sequence length="124" mass="14116">MRKNQQGASYIGILVGIIAAAFLLKIIVAVWPLYWDDNAINKQIAELVSNSPNDITPTQFSSKMGQKFDMNNIRDVKFEDIAKVSTKDGLQVTKKYEVRKPFMLNIDLVLTFEKSFDKRSVESK</sequence>
<evidence type="ECO:0000313" key="1">
    <source>
        <dbReference type="EMBL" id="AYO55067.1"/>
    </source>
</evidence>
<gene>
    <name evidence="1" type="ORF">CDG68_16010</name>
</gene>
<proteinExistence type="predicted"/>
<evidence type="ECO:0000313" key="2">
    <source>
        <dbReference type="Proteomes" id="UP000279962"/>
    </source>
</evidence>
<dbReference type="STRING" id="1879050.GCA_001696605_02043"/>
<dbReference type="OrthoDB" id="5734946at2"/>
<dbReference type="RefSeq" id="WP_068974736.1">
    <property type="nucleotide sequence ID" value="NZ_CP031716.1"/>
</dbReference>
<dbReference type="AlphaFoldDB" id="A0A385C6U9"/>
<dbReference type="Pfam" id="PF16137">
    <property type="entry name" value="DUF4845"/>
    <property type="match status" value="1"/>
</dbReference>
<organism evidence="1 2">
    <name type="scientific">Acinetobacter wuhouensis</name>
    <dbReference type="NCBI Taxonomy" id="1879050"/>
    <lineage>
        <taxon>Bacteria</taxon>
        <taxon>Pseudomonadati</taxon>
        <taxon>Pseudomonadota</taxon>
        <taxon>Gammaproteobacteria</taxon>
        <taxon>Moraxellales</taxon>
        <taxon>Moraxellaceae</taxon>
        <taxon>Acinetobacter</taxon>
    </lineage>
</organism>